<accession>A0A4Z2EVV7</accession>
<gene>
    <name evidence="1" type="ORF">EYF80_057344</name>
</gene>
<sequence length="81" mass="9100">MNRGYLLSRRHASSALRLYLLAASRSCSLGLVLSLKTRTVHVLHGPFLDLTRSFRARPTPPVLKRKAYDSNASFLQMATEI</sequence>
<dbReference type="EMBL" id="SRLO01002664">
    <property type="protein sequence ID" value="TNN32494.1"/>
    <property type="molecule type" value="Genomic_DNA"/>
</dbReference>
<proteinExistence type="predicted"/>
<organism evidence="1 2">
    <name type="scientific">Liparis tanakae</name>
    <name type="common">Tanaka's snailfish</name>
    <dbReference type="NCBI Taxonomy" id="230148"/>
    <lineage>
        <taxon>Eukaryota</taxon>
        <taxon>Metazoa</taxon>
        <taxon>Chordata</taxon>
        <taxon>Craniata</taxon>
        <taxon>Vertebrata</taxon>
        <taxon>Euteleostomi</taxon>
        <taxon>Actinopterygii</taxon>
        <taxon>Neopterygii</taxon>
        <taxon>Teleostei</taxon>
        <taxon>Neoteleostei</taxon>
        <taxon>Acanthomorphata</taxon>
        <taxon>Eupercaria</taxon>
        <taxon>Perciformes</taxon>
        <taxon>Cottioidei</taxon>
        <taxon>Cottales</taxon>
        <taxon>Liparidae</taxon>
        <taxon>Liparis</taxon>
    </lineage>
</organism>
<dbReference type="AlphaFoldDB" id="A0A4Z2EVV7"/>
<comment type="caution">
    <text evidence="1">The sequence shown here is derived from an EMBL/GenBank/DDBJ whole genome shotgun (WGS) entry which is preliminary data.</text>
</comment>
<evidence type="ECO:0000313" key="1">
    <source>
        <dbReference type="EMBL" id="TNN32494.1"/>
    </source>
</evidence>
<name>A0A4Z2EVV7_9TELE</name>
<reference evidence="1 2" key="1">
    <citation type="submission" date="2019-03" db="EMBL/GenBank/DDBJ databases">
        <title>First draft genome of Liparis tanakae, snailfish: a comprehensive survey of snailfish specific genes.</title>
        <authorList>
            <person name="Kim W."/>
            <person name="Song I."/>
            <person name="Jeong J.-H."/>
            <person name="Kim D."/>
            <person name="Kim S."/>
            <person name="Ryu S."/>
            <person name="Song J.Y."/>
            <person name="Lee S.K."/>
        </authorList>
    </citation>
    <scope>NUCLEOTIDE SEQUENCE [LARGE SCALE GENOMIC DNA]</scope>
    <source>
        <tissue evidence="1">Muscle</tissue>
    </source>
</reference>
<dbReference type="Proteomes" id="UP000314294">
    <property type="component" value="Unassembled WGS sequence"/>
</dbReference>
<protein>
    <submittedName>
        <fullName evidence="1">Uncharacterized protein</fullName>
    </submittedName>
</protein>
<keyword evidence="2" id="KW-1185">Reference proteome</keyword>
<evidence type="ECO:0000313" key="2">
    <source>
        <dbReference type="Proteomes" id="UP000314294"/>
    </source>
</evidence>